<comment type="caution">
    <text evidence="2">The sequence shown here is derived from an EMBL/GenBank/DDBJ whole genome shotgun (WGS) entry which is preliminary data.</text>
</comment>
<evidence type="ECO:0000313" key="2">
    <source>
        <dbReference type="EMBL" id="GES37942.1"/>
    </source>
</evidence>
<keyword evidence="3" id="KW-1185">Reference proteome</keyword>
<proteinExistence type="predicted"/>
<organism evidence="2 3">
    <name type="scientific">Rhodococcus aetherivorans</name>
    <dbReference type="NCBI Taxonomy" id="191292"/>
    <lineage>
        <taxon>Bacteria</taxon>
        <taxon>Bacillati</taxon>
        <taxon>Actinomycetota</taxon>
        <taxon>Actinomycetes</taxon>
        <taxon>Mycobacteriales</taxon>
        <taxon>Nocardiaceae</taxon>
        <taxon>Rhodococcus</taxon>
    </lineage>
</organism>
<dbReference type="Proteomes" id="UP000325466">
    <property type="component" value="Unassembled WGS sequence"/>
</dbReference>
<gene>
    <name evidence="2" type="ORF">RAJCM14343_3202</name>
</gene>
<feature type="compositionally biased region" description="Basic and acidic residues" evidence="1">
    <location>
        <begin position="19"/>
        <end position="31"/>
    </location>
</feature>
<sequence>MSVTGEILSSASEVVAAKLRQDTDRAIDDSKGANPEGSWRAP</sequence>
<protein>
    <submittedName>
        <fullName evidence="2">Uncharacterized protein</fullName>
    </submittedName>
</protein>
<accession>A0ABQ0YMZ5</accession>
<feature type="region of interest" description="Disordered" evidence="1">
    <location>
        <begin position="19"/>
        <end position="42"/>
    </location>
</feature>
<reference evidence="2 3" key="1">
    <citation type="journal article" date="2018" name="Biodegradation">
        <title>1,4-Dioxane degradation characteristics of Rhodococcus aetherivorans JCM 14343.</title>
        <authorList>
            <person name="Inoue D."/>
            <person name="Tsunoda T."/>
            <person name="Yamamoto N."/>
            <person name="Ike M."/>
            <person name="Sei K."/>
        </authorList>
    </citation>
    <scope>NUCLEOTIDE SEQUENCE [LARGE SCALE GENOMIC DNA]</scope>
    <source>
        <strain evidence="2 3">JCM 14343</strain>
    </source>
</reference>
<evidence type="ECO:0000313" key="3">
    <source>
        <dbReference type="Proteomes" id="UP000325466"/>
    </source>
</evidence>
<name>A0ABQ0YMZ5_9NOCA</name>
<evidence type="ECO:0000256" key="1">
    <source>
        <dbReference type="SAM" id="MobiDB-lite"/>
    </source>
</evidence>
<dbReference type="EMBL" id="BLAH01000089">
    <property type="protein sequence ID" value="GES37942.1"/>
    <property type="molecule type" value="Genomic_DNA"/>
</dbReference>